<name>A0AAN6QIV4_9PEZI</name>
<accession>A0AAN6QIV4</accession>
<gene>
    <name evidence="1" type="ORF">N656DRAFT_801872</name>
</gene>
<organism evidence="1 2">
    <name type="scientific">Canariomyces notabilis</name>
    <dbReference type="NCBI Taxonomy" id="2074819"/>
    <lineage>
        <taxon>Eukaryota</taxon>
        <taxon>Fungi</taxon>
        <taxon>Dikarya</taxon>
        <taxon>Ascomycota</taxon>
        <taxon>Pezizomycotina</taxon>
        <taxon>Sordariomycetes</taxon>
        <taxon>Sordariomycetidae</taxon>
        <taxon>Sordariales</taxon>
        <taxon>Chaetomiaceae</taxon>
        <taxon>Canariomyces</taxon>
    </lineage>
</organism>
<reference evidence="1" key="1">
    <citation type="journal article" date="2023" name="Mol. Phylogenet. Evol.">
        <title>Genome-scale phylogeny and comparative genomics of the fungal order Sordariales.</title>
        <authorList>
            <person name="Hensen N."/>
            <person name="Bonometti L."/>
            <person name="Westerberg I."/>
            <person name="Brannstrom I.O."/>
            <person name="Guillou S."/>
            <person name="Cros-Aarteil S."/>
            <person name="Calhoun S."/>
            <person name="Haridas S."/>
            <person name="Kuo A."/>
            <person name="Mondo S."/>
            <person name="Pangilinan J."/>
            <person name="Riley R."/>
            <person name="LaButti K."/>
            <person name="Andreopoulos B."/>
            <person name="Lipzen A."/>
            <person name="Chen C."/>
            <person name="Yan M."/>
            <person name="Daum C."/>
            <person name="Ng V."/>
            <person name="Clum A."/>
            <person name="Steindorff A."/>
            <person name="Ohm R.A."/>
            <person name="Martin F."/>
            <person name="Silar P."/>
            <person name="Natvig D.O."/>
            <person name="Lalanne C."/>
            <person name="Gautier V."/>
            <person name="Ament-Velasquez S.L."/>
            <person name="Kruys A."/>
            <person name="Hutchinson M.I."/>
            <person name="Powell A.J."/>
            <person name="Barry K."/>
            <person name="Miller A.N."/>
            <person name="Grigoriev I.V."/>
            <person name="Debuchy R."/>
            <person name="Gladieux P."/>
            <person name="Hiltunen Thoren M."/>
            <person name="Johannesson H."/>
        </authorList>
    </citation>
    <scope>NUCLEOTIDE SEQUENCE</scope>
    <source>
        <strain evidence="1">CBS 508.74</strain>
    </source>
</reference>
<dbReference type="Proteomes" id="UP001302812">
    <property type="component" value="Unassembled WGS sequence"/>
</dbReference>
<dbReference type="AlphaFoldDB" id="A0AAN6QIV4"/>
<protein>
    <submittedName>
        <fullName evidence="1">Uncharacterized protein</fullName>
    </submittedName>
</protein>
<reference evidence="1" key="2">
    <citation type="submission" date="2023-05" db="EMBL/GenBank/DDBJ databases">
        <authorList>
            <consortium name="Lawrence Berkeley National Laboratory"/>
            <person name="Steindorff A."/>
            <person name="Hensen N."/>
            <person name="Bonometti L."/>
            <person name="Westerberg I."/>
            <person name="Brannstrom I.O."/>
            <person name="Guillou S."/>
            <person name="Cros-Aarteil S."/>
            <person name="Calhoun S."/>
            <person name="Haridas S."/>
            <person name="Kuo A."/>
            <person name="Mondo S."/>
            <person name="Pangilinan J."/>
            <person name="Riley R."/>
            <person name="Labutti K."/>
            <person name="Andreopoulos B."/>
            <person name="Lipzen A."/>
            <person name="Chen C."/>
            <person name="Yanf M."/>
            <person name="Daum C."/>
            <person name="Ng V."/>
            <person name="Clum A."/>
            <person name="Ohm R."/>
            <person name="Martin F."/>
            <person name="Silar P."/>
            <person name="Natvig D."/>
            <person name="Lalanne C."/>
            <person name="Gautier V."/>
            <person name="Ament-Velasquez S.L."/>
            <person name="Kruys A."/>
            <person name="Hutchinson M.I."/>
            <person name="Powell A.J."/>
            <person name="Barry K."/>
            <person name="Miller A.N."/>
            <person name="Grigoriev I.V."/>
            <person name="Debuchy R."/>
            <person name="Gladieux P."/>
            <person name="Thoren M.H."/>
            <person name="Johannesson H."/>
        </authorList>
    </citation>
    <scope>NUCLEOTIDE SEQUENCE</scope>
    <source>
        <strain evidence="1">CBS 508.74</strain>
    </source>
</reference>
<dbReference type="RefSeq" id="XP_064665811.1">
    <property type="nucleotide sequence ID" value="XM_064818181.1"/>
</dbReference>
<sequence length="194" mass="21732">MPSRKWTNSLPLRPLPSVALARFTTDIYNPLRSYHDPFPADEPRLSVTLSRQNVNELVHTTKTTSSDIRLTELLSLFRGRKRSDIARVEATLATQYELAQWKAVFCDACGWKRRLRMGRMFFFIFFTVGYRTFVDAVLERGEQSERGLGVNFSVPVSSVVEANVMVPGMVSLAGTLDPGVGGSVQKAEERSADV</sequence>
<dbReference type="GeneID" id="89942306"/>
<dbReference type="EMBL" id="MU853364">
    <property type="protein sequence ID" value="KAK4108241.1"/>
    <property type="molecule type" value="Genomic_DNA"/>
</dbReference>
<keyword evidence="2" id="KW-1185">Reference proteome</keyword>
<evidence type="ECO:0000313" key="1">
    <source>
        <dbReference type="EMBL" id="KAK4108241.1"/>
    </source>
</evidence>
<proteinExistence type="predicted"/>
<evidence type="ECO:0000313" key="2">
    <source>
        <dbReference type="Proteomes" id="UP001302812"/>
    </source>
</evidence>
<comment type="caution">
    <text evidence="1">The sequence shown here is derived from an EMBL/GenBank/DDBJ whole genome shotgun (WGS) entry which is preliminary data.</text>
</comment>